<dbReference type="GO" id="GO:0009099">
    <property type="term" value="P:L-valine biosynthetic process"/>
    <property type="evidence" value="ECO:0007669"/>
    <property type="project" value="TreeGrafter"/>
</dbReference>
<comment type="caution">
    <text evidence="7">The sequence shown here is derived from an EMBL/GenBank/DDBJ whole genome shotgun (WGS) entry which is preliminary data.</text>
</comment>
<reference evidence="7 8" key="1">
    <citation type="submission" date="2018-11" db="EMBL/GenBank/DDBJ databases">
        <title>Genomic Encyclopedia of Type Strains, Phase IV (KMG-IV): sequencing the most valuable type-strain genomes for metagenomic binning, comparative biology and taxonomic classification.</title>
        <authorList>
            <person name="Goeker M."/>
        </authorList>
    </citation>
    <scope>NUCLEOTIDE SEQUENCE [LARGE SCALE GENOMIC DNA]</scope>
    <source>
        <strain evidence="7 8">DSM 5900</strain>
    </source>
</reference>
<proteinExistence type="inferred from homology"/>
<dbReference type="InterPro" id="IPR045229">
    <property type="entry name" value="TPP_enz"/>
</dbReference>
<evidence type="ECO:0000313" key="7">
    <source>
        <dbReference type="EMBL" id="ROP90760.1"/>
    </source>
</evidence>
<dbReference type="GO" id="GO:0003984">
    <property type="term" value="F:acetolactate synthase activity"/>
    <property type="evidence" value="ECO:0007669"/>
    <property type="project" value="TreeGrafter"/>
</dbReference>
<dbReference type="GO" id="GO:0030976">
    <property type="term" value="F:thiamine pyrophosphate binding"/>
    <property type="evidence" value="ECO:0007669"/>
    <property type="project" value="InterPro"/>
</dbReference>
<keyword evidence="8" id="KW-1185">Reference proteome</keyword>
<dbReference type="InterPro" id="IPR029061">
    <property type="entry name" value="THDP-binding"/>
</dbReference>
<dbReference type="GO" id="GO:0050660">
    <property type="term" value="F:flavin adenine dinucleotide binding"/>
    <property type="evidence" value="ECO:0007669"/>
    <property type="project" value="TreeGrafter"/>
</dbReference>
<dbReference type="PANTHER" id="PTHR18968:SF167">
    <property type="entry name" value="ACETOLACTATE SYNTHASE LARGE SUBUNIT ILVB2-RELATED"/>
    <property type="match status" value="1"/>
</dbReference>
<dbReference type="PROSITE" id="PS00187">
    <property type="entry name" value="TPP_ENZYMES"/>
    <property type="match status" value="1"/>
</dbReference>
<dbReference type="RefSeq" id="WP_197735749.1">
    <property type="nucleotide sequence ID" value="NZ_AP019700.1"/>
</dbReference>
<dbReference type="SUPFAM" id="SSF52467">
    <property type="entry name" value="DHS-like NAD/FAD-binding domain"/>
    <property type="match status" value="1"/>
</dbReference>
<dbReference type="CDD" id="cd07035">
    <property type="entry name" value="TPP_PYR_POX_like"/>
    <property type="match status" value="1"/>
</dbReference>
<dbReference type="Pfam" id="PF00205">
    <property type="entry name" value="TPP_enzyme_M"/>
    <property type="match status" value="1"/>
</dbReference>
<dbReference type="Proteomes" id="UP000278222">
    <property type="component" value="Unassembled WGS sequence"/>
</dbReference>
<feature type="domain" description="Thiamine pyrophosphate enzyme TPP-binding" evidence="5">
    <location>
        <begin position="394"/>
        <end position="544"/>
    </location>
</feature>
<name>A0A3N1LHN6_9PROT</name>
<dbReference type="GO" id="GO:0005948">
    <property type="term" value="C:acetolactate synthase complex"/>
    <property type="evidence" value="ECO:0007669"/>
    <property type="project" value="TreeGrafter"/>
</dbReference>
<dbReference type="Pfam" id="PF02776">
    <property type="entry name" value="TPP_enzyme_N"/>
    <property type="match status" value="1"/>
</dbReference>
<evidence type="ECO:0000313" key="8">
    <source>
        <dbReference type="Proteomes" id="UP000278222"/>
    </source>
</evidence>
<evidence type="ECO:0000259" key="6">
    <source>
        <dbReference type="Pfam" id="PF02776"/>
    </source>
</evidence>
<dbReference type="InterPro" id="IPR011766">
    <property type="entry name" value="TPP_enzyme_TPP-bd"/>
</dbReference>
<feature type="domain" description="Thiamine pyrophosphate enzyme N-terminal TPP-binding" evidence="6">
    <location>
        <begin position="7"/>
        <end position="116"/>
    </location>
</feature>
<dbReference type="InterPro" id="IPR000399">
    <property type="entry name" value="TPP-bd_CS"/>
</dbReference>
<dbReference type="SUPFAM" id="SSF52518">
    <property type="entry name" value="Thiamin diphosphate-binding fold (THDP-binding)"/>
    <property type="match status" value="2"/>
</dbReference>
<dbReference type="PANTHER" id="PTHR18968">
    <property type="entry name" value="THIAMINE PYROPHOSPHATE ENZYMES"/>
    <property type="match status" value="1"/>
</dbReference>
<dbReference type="CDD" id="cd00568">
    <property type="entry name" value="TPP_enzymes"/>
    <property type="match status" value="1"/>
</dbReference>
<protein>
    <submittedName>
        <fullName evidence="7">Acetolactate synthase-1/2/3 large subunit</fullName>
    </submittedName>
</protein>
<feature type="domain" description="Thiamine pyrophosphate enzyme central" evidence="4">
    <location>
        <begin position="199"/>
        <end position="334"/>
    </location>
</feature>
<dbReference type="InterPro" id="IPR012001">
    <property type="entry name" value="Thiamin_PyroP_enz_TPP-bd_dom"/>
</dbReference>
<evidence type="ECO:0000256" key="1">
    <source>
        <dbReference type="ARBA" id="ARBA00007812"/>
    </source>
</evidence>
<dbReference type="Gene3D" id="3.40.50.970">
    <property type="match status" value="2"/>
</dbReference>
<dbReference type="EMBL" id="RJKX01000014">
    <property type="protein sequence ID" value="ROP90760.1"/>
    <property type="molecule type" value="Genomic_DNA"/>
</dbReference>
<comment type="similarity">
    <text evidence="1 3">Belongs to the TPP enzyme family.</text>
</comment>
<gene>
    <name evidence="7" type="ORF">EDC65_2618</name>
</gene>
<keyword evidence="2 3" id="KW-0786">Thiamine pyrophosphate</keyword>
<organism evidence="7 8">
    <name type="scientific">Stella humosa</name>
    <dbReference type="NCBI Taxonomy" id="94"/>
    <lineage>
        <taxon>Bacteria</taxon>
        <taxon>Pseudomonadati</taxon>
        <taxon>Pseudomonadota</taxon>
        <taxon>Alphaproteobacteria</taxon>
        <taxon>Rhodospirillales</taxon>
        <taxon>Stellaceae</taxon>
        <taxon>Stella</taxon>
    </lineage>
</organism>
<dbReference type="InterPro" id="IPR029035">
    <property type="entry name" value="DHS-like_NAD/FAD-binding_dom"/>
</dbReference>
<dbReference type="Gene3D" id="3.40.50.1220">
    <property type="entry name" value="TPP-binding domain"/>
    <property type="match status" value="1"/>
</dbReference>
<evidence type="ECO:0000259" key="4">
    <source>
        <dbReference type="Pfam" id="PF00205"/>
    </source>
</evidence>
<evidence type="ECO:0000259" key="5">
    <source>
        <dbReference type="Pfam" id="PF02775"/>
    </source>
</evidence>
<sequence length="558" mass="58762">MPSVPTMKGARYIAEAAQAAGIDHVFFVDAVLRRALVEMEDVGIRRVLARSEKAAAYMADGYSRAARRPALCMAQAVGAANLAAGLQDAWLGQSSVVALTGRKPPFEQYRNSYQEIPHEPLFSAVTKMTARVDLPEQLPQLFRQAFRTATTGRPGPAHLDINGMTGDTTALLDCPGAAMPEPAFARVPAYRPPADPEMLRQAAAAIDGASRPVLVVGLGAMVSQAEAAIVALAERLSAPVVAALDAKAVMVDQHPLNGGIVGTYSRKCANRIVAEADLVIFVGCDTGDQVTSNWVLPMPGTPVVQIDPDPAELGRSYPGTIGVQADVRTGVEQLAAMVAARPAGAWAARAQALVAEWRAETAPALAAGTGPIRPERLCAELTRVLPADALLVADTGYSSQWSGTLVELRHPGQGYMRAAGSLGWGFPGALGAKCALPGRPVVCFTGDGGFMYHMAELETARRCGIHTITVVNNNGCLAQGARSIDAAYEGRNGNKNEIYVFHPMNFARIAQSMDCFGVRVEKASDFAAAFAEAEASGRPAVIDVATDPEARAPLGWTP</sequence>
<dbReference type="GO" id="GO:0009097">
    <property type="term" value="P:isoleucine biosynthetic process"/>
    <property type="evidence" value="ECO:0007669"/>
    <property type="project" value="TreeGrafter"/>
</dbReference>
<dbReference type="GO" id="GO:0000287">
    <property type="term" value="F:magnesium ion binding"/>
    <property type="evidence" value="ECO:0007669"/>
    <property type="project" value="InterPro"/>
</dbReference>
<accession>A0A3N1LHN6</accession>
<evidence type="ECO:0000256" key="2">
    <source>
        <dbReference type="ARBA" id="ARBA00023052"/>
    </source>
</evidence>
<dbReference type="Pfam" id="PF02775">
    <property type="entry name" value="TPP_enzyme_C"/>
    <property type="match status" value="1"/>
</dbReference>
<dbReference type="AlphaFoldDB" id="A0A3N1LHN6"/>
<dbReference type="InterPro" id="IPR012000">
    <property type="entry name" value="Thiamin_PyroP_enz_cen_dom"/>
</dbReference>
<evidence type="ECO:0000256" key="3">
    <source>
        <dbReference type="RuleBase" id="RU362132"/>
    </source>
</evidence>